<gene>
    <name evidence="2" type="primary">LOC139181061</name>
</gene>
<evidence type="ECO:0000313" key="1">
    <source>
        <dbReference type="Proteomes" id="UP001652663"/>
    </source>
</evidence>
<keyword evidence="1" id="KW-1185">Reference proteome</keyword>
<dbReference type="PANTHER" id="PTHR10662:SF12">
    <property type="entry name" value="NUCLEAR RNA EXPORT FACTOR 3"/>
    <property type="match status" value="1"/>
</dbReference>
<dbReference type="InterPro" id="IPR030217">
    <property type="entry name" value="NXF_fam"/>
</dbReference>
<protein>
    <submittedName>
        <fullName evidence="2">Nuclear RNA export factor 3-like isoform X3</fullName>
    </submittedName>
</protein>
<proteinExistence type="predicted"/>
<dbReference type="Proteomes" id="UP001652663">
    <property type="component" value="Chromosome X"/>
</dbReference>
<reference evidence="2" key="1">
    <citation type="submission" date="2025-08" db="UniProtKB">
        <authorList>
            <consortium name="RefSeq"/>
        </authorList>
    </citation>
    <scope>IDENTIFICATION</scope>
    <source>
        <tissue evidence="2">Blood</tissue>
    </source>
</reference>
<name>A0ABM4RWH8_BOSIN</name>
<dbReference type="PANTHER" id="PTHR10662">
    <property type="entry name" value="NUCLEAR RNA EXPORT FACTOR"/>
    <property type="match status" value="1"/>
</dbReference>
<dbReference type="RefSeq" id="XP_070639908.1">
    <property type="nucleotide sequence ID" value="XM_070783807.1"/>
</dbReference>
<evidence type="ECO:0000313" key="2">
    <source>
        <dbReference type="RefSeq" id="XP_070639908.1"/>
    </source>
</evidence>
<organism evidence="1 2">
    <name type="scientific">Bos indicus</name>
    <name type="common">Zebu</name>
    <dbReference type="NCBI Taxonomy" id="9915"/>
    <lineage>
        <taxon>Eukaryota</taxon>
        <taxon>Metazoa</taxon>
        <taxon>Chordata</taxon>
        <taxon>Craniata</taxon>
        <taxon>Vertebrata</taxon>
        <taxon>Euteleostomi</taxon>
        <taxon>Mammalia</taxon>
        <taxon>Eutheria</taxon>
        <taxon>Laurasiatheria</taxon>
        <taxon>Artiodactyla</taxon>
        <taxon>Ruminantia</taxon>
        <taxon>Pecora</taxon>
        <taxon>Bovidae</taxon>
        <taxon>Bovinae</taxon>
        <taxon>Bos</taxon>
    </lineage>
</organism>
<sequence>MDNSQQLEPEGMCADRNTVCTAFRDNHTILELFPRLKSLDGQETLSGSKCAVEAPKCLPMYKGSFSGSDQVNSQILQFLQHYYLIHDYGDP</sequence>
<accession>A0ABM4RWH8</accession>
<dbReference type="GeneID" id="139181061"/>